<dbReference type="GO" id="GO:0016788">
    <property type="term" value="F:hydrolase activity, acting on ester bonds"/>
    <property type="evidence" value="ECO:0007669"/>
    <property type="project" value="TreeGrafter"/>
</dbReference>
<organism evidence="9">
    <name type="scientific">Pararge aegeria</name>
    <name type="common">speckled wood butterfly</name>
    <dbReference type="NCBI Taxonomy" id="116150"/>
    <lineage>
        <taxon>Eukaryota</taxon>
        <taxon>Metazoa</taxon>
        <taxon>Ecdysozoa</taxon>
        <taxon>Arthropoda</taxon>
        <taxon>Hexapoda</taxon>
        <taxon>Insecta</taxon>
        <taxon>Pterygota</taxon>
        <taxon>Neoptera</taxon>
        <taxon>Endopterygota</taxon>
        <taxon>Lepidoptera</taxon>
        <taxon>Glossata</taxon>
        <taxon>Ditrysia</taxon>
        <taxon>Papilionoidea</taxon>
        <taxon>Nymphalidae</taxon>
        <taxon>Satyrinae</taxon>
        <taxon>Satyrini</taxon>
        <taxon>Parargina</taxon>
        <taxon>Pararge</taxon>
    </lineage>
</organism>
<dbReference type="InterPro" id="IPR007217">
    <property type="entry name" value="Per1-like"/>
</dbReference>
<feature type="transmembrane region" description="Helical" evidence="8">
    <location>
        <begin position="65"/>
        <end position="83"/>
    </location>
</feature>
<evidence type="ECO:0000313" key="9">
    <source>
        <dbReference type="EMBL" id="JAA86880.1"/>
    </source>
</evidence>
<comment type="similarity">
    <text evidence="2 8">Belongs to the PGAP3 family.</text>
</comment>
<protein>
    <recommendedName>
        <fullName evidence="8">Post-GPI attachment to proteins factor 3</fullName>
    </recommendedName>
</protein>
<sequence>MWRTVHGYYERGYEIPKFHGKWPFRRILGVQEPASAFASVLNLWIHIHMYKKMTREFPLKDTPMIMFWHCFAWVCINAWLWSTVFHARDLFFTEFMDYACALSMVMSLLIAAIARMLYKRGRAIAVALISLLLLYYVEHVRYLYTGRIDYDYNIQVNVFFGVAGAALWLAWAVHALRGGRRYAWRLVRFTALSGLFLAMELCDFAPRLGWDAHALWHLCTALLPGLFYRFVMDDLTYLRESRVKTDLKLP</sequence>
<dbReference type="PANTHER" id="PTHR13148">
    <property type="entry name" value="PER1-RELATED"/>
    <property type="match status" value="1"/>
</dbReference>
<comment type="function">
    <text evidence="8">Involved in the lipid remodeling steps of GPI-anchor maturation.</text>
</comment>
<evidence type="ECO:0000256" key="5">
    <source>
        <dbReference type="ARBA" id="ARBA00022729"/>
    </source>
</evidence>
<keyword evidence="4 8" id="KW-0812">Transmembrane</keyword>
<evidence type="ECO:0000256" key="4">
    <source>
        <dbReference type="ARBA" id="ARBA00022692"/>
    </source>
</evidence>
<reference evidence="9" key="1">
    <citation type="journal article" date="2013" name="BMC Genomics">
        <title>Unscrambling butterfly oogenesis.</title>
        <authorList>
            <person name="Carter J.M."/>
            <person name="Baker S.C."/>
            <person name="Pink R."/>
            <person name="Carter D.R."/>
            <person name="Collins A."/>
            <person name="Tomlin J."/>
            <person name="Gibbs M."/>
            <person name="Breuker C.J."/>
        </authorList>
    </citation>
    <scope>NUCLEOTIDE SEQUENCE</scope>
    <source>
        <tissue evidence="9">Ovary</tissue>
    </source>
</reference>
<comment type="caution">
    <text evidence="8">Lacks conserved residue(s) required for the propagation of feature annotation.</text>
</comment>
<evidence type="ECO:0000256" key="2">
    <source>
        <dbReference type="ARBA" id="ARBA00006387"/>
    </source>
</evidence>
<dbReference type="GO" id="GO:0006506">
    <property type="term" value="P:GPI anchor biosynthetic process"/>
    <property type="evidence" value="ECO:0007669"/>
    <property type="project" value="UniProtKB-KW"/>
</dbReference>
<keyword evidence="8" id="KW-0333">Golgi apparatus</keyword>
<keyword evidence="3 8" id="KW-0337">GPI-anchor biosynthesis</keyword>
<evidence type="ECO:0000256" key="7">
    <source>
        <dbReference type="ARBA" id="ARBA00023136"/>
    </source>
</evidence>
<dbReference type="PANTHER" id="PTHR13148:SF0">
    <property type="entry name" value="POST-GPI ATTACHMENT TO PROTEINS FACTOR 3"/>
    <property type="match status" value="1"/>
</dbReference>
<dbReference type="GO" id="GO:0005789">
    <property type="term" value="C:endoplasmic reticulum membrane"/>
    <property type="evidence" value="ECO:0007669"/>
    <property type="project" value="TreeGrafter"/>
</dbReference>
<evidence type="ECO:0000256" key="8">
    <source>
        <dbReference type="RuleBase" id="RU365066"/>
    </source>
</evidence>
<dbReference type="GO" id="GO:0000139">
    <property type="term" value="C:Golgi membrane"/>
    <property type="evidence" value="ECO:0007669"/>
    <property type="project" value="UniProtKB-SubCell"/>
</dbReference>
<keyword evidence="5" id="KW-0732">Signal</keyword>
<feature type="transmembrane region" description="Helical" evidence="8">
    <location>
        <begin position="186"/>
        <end position="208"/>
    </location>
</feature>
<feature type="transmembrane region" description="Helical" evidence="8">
    <location>
        <begin position="214"/>
        <end position="232"/>
    </location>
</feature>
<proteinExistence type="inferred from homology"/>
<dbReference type="Pfam" id="PF04080">
    <property type="entry name" value="Per1"/>
    <property type="match status" value="1"/>
</dbReference>
<dbReference type="EMBL" id="GAIX01005680">
    <property type="protein sequence ID" value="JAA86880.1"/>
    <property type="molecule type" value="Transcribed_RNA"/>
</dbReference>
<evidence type="ECO:0000256" key="3">
    <source>
        <dbReference type="ARBA" id="ARBA00022502"/>
    </source>
</evidence>
<feature type="transmembrane region" description="Helical" evidence="8">
    <location>
        <begin position="121"/>
        <end position="137"/>
    </location>
</feature>
<feature type="transmembrane region" description="Helical" evidence="8">
    <location>
        <begin position="157"/>
        <end position="174"/>
    </location>
</feature>
<accession>S4PHV3</accession>
<evidence type="ECO:0000256" key="6">
    <source>
        <dbReference type="ARBA" id="ARBA00022989"/>
    </source>
</evidence>
<reference evidence="9" key="2">
    <citation type="submission" date="2013-05" db="EMBL/GenBank/DDBJ databases">
        <authorList>
            <person name="Carter J.-M."/>
            <person name="Baker S.C."/>
            <person name="Pink R."/>
            <person name="Carter D.R.F."/>
            <person name="Collins A."/>
            <person name="Tomlin J."/>
            <person name="Gibbs M."/>
            <person name="Breuker C.J."/>
        </authorList>
    </citation>
    <scope>NUCLEOTIDE SEQUENCE</scope>
    <source>
        <tissue evidence="9">Ovary</tissue>
    </source>
</reference>
<comment type="subcellular location">
    <subcellularLocation>
        <location evidence="1">Endomembrane system</location>
        <topology evidence="1">Multi-pass membrane protein</topology>
    </subcellularLocation>
    <subcellularLocation>
        <location evidence="8">Golgi apparatus membrane</location>
        <topology evidence="8">Multi-pass membrane protein</topology>
    </subcellularLocation>
</comment>
<evidence type="ECO:0000256" key="1">
    <source>
        <dbReference type="ARBA" id="ARBA00004127"/>
    </source>
</evidence>
<feature type="transmembrane region" description="Helical" evidence="8">
    <location>
        <begin position="95"/>
        <end position="114"/>
    </location>
</feature>
<keyword evidence="7 8" id="KW-0472">Membrane</keyword>
<dbReference type="AlphaFoldDB" id="S4PHV3"/>
<keyword evidence="6 8" id="KW-1133">Transmembrane helix</keyword>
<name>S4PHV3_9NEOP</name>